<reference evidence="1 2" key="1">
    <citation type="journal article" date="2020" name="Appl. Environ. Microbiol.">
        <title>Genomic Characteristics of a Novel Species of Ammonia-Oxidizing Archaea from the Jiulong River Estuary.</title>
        <authorList>
            <person name="Zou D."/>
            <person name="Wan R."/>
            <person name="Han L."/>
            <person name="Xu M.N."/>
            <person name="Liu Y."/>
            <person name="Liu H."/>
            <person name="Kao S.J."/>
            <person name="Li M."/>
        </authorList>
    </citation>
    <scope>NUCLEOTIDE SEQUENCE [LARGE SCALE GENOMIC DNA]</scope>
    <source>
        <strain evidence="1">W2bin3</strain>
    </source>
</reference>
<dbReference type="EMBL" id="JACENC010000094">
    <property type="protein sequence ID" value="MBA4453763.1"/>
    <property type="molecule type" value="Genomic_DNA"/>
</dbReference>
<evidence type="ECO:0000313" key="1">
    <source>
        <dbReference type="EMBL" id="MBA4453763.1"/>
    </source>
</evidence>
<gene>
    <name evidence="1" type="ORF">H2B05_02305</name>
</gene>
<comment type="caution">
    <text evidence="1">The sequence shown here is derived from an EMBL/GenBank/DDBJ whole genome shotgun (WGS) entry which is preliminary data.</text>
</comment>
<accession>A0AC60W272</accession>
<dbReference type="Proteomes" id="UP000526786">
    <property type="component" value="Unassembled WGS sequence"/>
</dbReference>
<sequence>KPNSETAICTLSSLNLLKSLKHSDILQSVGIIGRLLTENKGIDEIIRYVNQNQNIKKIIICGKEVWGHKAGHSLFQLHQNGIDNNNRIIGSKSPDPILSVKHSEISYFQKEIKLINLIGETNPEKIFQYI</sequence>
<organism evidence="1 2">
    <name type="scientific">Candidatus Nitrosomaritimum aestuariumsis</name>
    <dbReference type="NCBI Taxonomy" id="3342354"/>
    <lineage>
        <taxon>Archaea</taxon>
        <taxon>Nitrososphaerota</taxon>
        <taxon>Nitrososphaeria</taxon>
        <taxon>Nitrosopumilales</taxon>
        <taxon>Nitrosopumilaceae</taxon>
        <taxon>Candidatus Nitrosomaritimum</taxon>
    </lineage>
</organism>
<proteinExistence type="predicted"/>
<evidence type="ECO:0000313" key="2">
    <source>
        <dbReference type="Proteomes" id="UP000526786"/>
    </source>
</evidence>
<protein>
    <submittedName>
        <fullName evidence="1">Tetrahydromethanopterin S-methyltransferase subunit A</fullName>
    </submittedName>
</protein>
<feature type="non-terminal residue" evidence="1">
    <location>
        <position position="1"/>
    </location>
</feature>
<name>A0AC60W272_9ARCH</name>